<dbReference type="AlphaFoldDB" id="A0A485KAG1"/>
<dbReference type="Proteomes" id="UP000332933">
    <property type="component" value="Unassembled WGS sequence"/>
</dbReference>
<dbReference type="EMBL" id="CAADRA010000449">
    <property type="protein sequence ID" value="VFT80175.1"/>
    <property type="molecule type" value="Genomic_DNA"/>
</dbReference>
<organism evidence="2 3">
    <name type="scientific">Aphanomyces stellatus</name>
    <dbReference type="NCBI Taxonomy" id="120398"/>
    <lineage>
        <taxon>Eukaryota</taxon>
        <taxon>Sar</taxon>
        <taxon>Stramenopiles</taxon>
        <taxon>Oomycota</taxon>
        <taxon>Saprolegniomycetes</taxon>
        <taxon>Saprolegniales</taxon>
        <taxon>Verrucalvaceae</taxon>
        <taxon>Aphanomyces</taxon>
    </lineage>
</organism>
<reference evidence="2 3" key="1">
    <citation type="submission" date="2019-03" db="EMBL/GenBank/DDBJ databases">
        <authorList>
            <person name="Gaulin E."/>
            <person name="Dumas B."/>
        </authorList>
    </citation>
    <scope>NUCLEOTIDE SEQUENCE [LARGE SCALE GENOMIC DNA]</scope>
    <source>
        <strain evidence="2">CBS 568.67</strain>
    </source>
</reference>
<dbReference type="OrthoDB" id="87494at2759"/>
<evidence type="ECO:0000313" key="3">
    <source>
        <dbReference type="Proteomes" id="UP000332933"/>
    </source>
</evidence>
<name>A0A485KAG1_9STRA</name>
<dbReference type="InterPro" id="IPR036770">
    <property type="entry name" value="Ankyrin_rpt-contain_sf"/>
</dbReference>
<accession>A0A485KAG1</accession>
<evidence type="ECO:0000313" key="2">
    <source>
        <dbReference type="EMBL" id="VFT80175.1"/>
    </source>
</evidence>
<sequence length="320" mass="35790">MVPSRSEQRARSLLRVETFHSMLQRGDVVAARAMLSHDPHVARLKNPHNKKTTALMAATGAPNAIEMLQLLWRHSVSLMARDSLGRTVLLYACECGAAVATIEFLLVWANQFKRPQLDWSQRTKRQVGALVLVWRSASVELVRFVATAMPESCQNEEANDMWKGIADAIGSTNEAFVVECLGLPVIQAILRRTRPDTESGRRDGAIGACVQAAIEGRMQPVVAALELIEPAMVRRVVFVECTSKTQVDKVLWAAILSRYEYDVTWQHSRSAFLVLRRRCEGLPVDLSRCVASFLFRFNVDRETRRVGARGFPALDLTGLF</sequence>
<dbReference type="SUPFAM" id="SSF48403">
    <property type="entry name" value="Ankyrin repeat"/>
    <property type="match status" value="1"/>
</dbReference>
<dbReference type="EMBL" id="VJMH01000449">
    <property type="protein sequence ID" value="KAF0716165.1"/>
    <property type="molecule type" value="Genomic_DNA"/>
</dbReference>
<evidence type="ECO:0000313" key="1">
    <source>
        <dbReference type="EMBL" id="KAF0716165.1"/>
    </source>
</evidence>
<protein>
    <submittedName>
        <fullName evidence="2">Aste57867_2993 protein</fullName>
    </submittedName>
</protein>
<gene>
    <name evidence="2" type="primary">Aste57867_2993</name>
    <name evidence="1" type="ORF">As57867_002984</name>
    <name evidence="2" type="ORF">ASTE57867_2993</name>
</gene>
<proteinExistence type="predicted"/>
<reference evidence="1" key="2">
    <citation type="submission" date="2019-06" db="EMBL/GenBank/DDBJ databases">
        <title>Genomics analysis of Aphanomyces spp. identifies a new class of oomycete effector associated with host adaptation.</title>
        <authorList>
            <person name="Gaulin E."/>
        </authorList>
    </citation>
    <scope>NUCLEOTIDE SEQUENCE</scope>
    <source>
        <strain evidence="1">CBS 578.67</strain>
    </source>
</reference>
<keyword evidence="3" id="KW-1185">Reference proteome</keyword>
<dbReference type="Gene3D" id="1.25.40.20">
    <property type="entry name" value="Ankyrin repeat-containing domain"/>
    <property type="match status" value="1"/>
</dbReference>